<dbReference type="Pfam" id="PF01453">
    <property type="entry name" value="B_lectin"/>
    <property type="match status" value="1"/>
</dbReference>
<feature type="signal peptide" evidence="7">
    <location>
        <begin position="1"/>
        <end position="26"/>
    </location>
</feature>
<evidence type="ECO:0000256" key="5">
    <source>
        <dbReference type="ARBA" id="ARBA00023170"/>
    </source>
</evidence>
<dbReference type="PANTHER" id="PTHR32444">
    <property type="entry name" value="BULB-TYPE LECTIN DOMAIN-CONTAINING PROTEIN"/>
    <property type="match status" value="1"/>
</dbReference>
<keyword evidence="4" id="KW-1015">Disulfide bond</keyword>
<dbReference type="InterPro" id="IPR036426">
    <property type="entry name" value="Bulb-type_lectin_dom_sf"/>
</dbReference>
<evidence type="ECO:0000256" key="2">
    <source>
        <dbReference type="ARBA" id="ARBA00022553"/>
    </source>
</evidence>
<keyword evidence="5" id="KW-0675">Receptor</keyword>
<dbReference type="InterPro" id="IPR003609">
    <property type="entry name" value="Pan_app"/>
</dbReference>
<comment type="function">
    <text evidence="1">Involved in sporophytic self-incompatibility system (the inability of flowering plants to achieve self-fertilization).</text>
</comment>
<dbReference type="PIRSF" id="PIRSF002686">
    <property type="entry name" value="SLG"/>
    <property type="match status" value="1"/>
</dbReference>
<comment type="caution">
    <text evidence="10">The sequence shown here is derived from an EMBL/GenBank/DDBJ whole genome shotgun (WGS) entry which is preliminary data.</text>
</comment>
<evidence type="ECO:0000313" key="10">
    <source>
        <dbReference type="EMBL" id="KAK9269420.1"/>
    </source>
</evidence>
<dbReference type="PANTHER" id="PTHR32444:SF183">
    <property type="entry name" value="APPLE DOMAIN-CONTAINING PROTEIN"/>
    <property type="match status" value="1"/>
</dbReference>
<dbReference type="Gene3D" id="2.90.10.10">
    <property type="entry name" value="Bulb-type lectin domain"/>
    <property type="match status" value="1"/>
</dbReference>
<dbReference type="FunFam" id="2.90.10.10:FF:000004">
    <property type="entry name" value="G-type lectin S-receptor-like serine/threonine-protein kinase"/>
    <property type="match status" value="1"/>
</dbReference>
<dbReference type="CDD" id="cd00028">
    <property type="entry name" value="B_lectin"/>
    <property type="match status" value="1"/>
</dbReference>
<sequence length="393" mass="43636">MKTSMEGNSILLLCTSLLSIFILSAAIDTINASQSISDGQSLVSAGGTYELGFFSPAGNSARRYLGIWYKEVSTTTAVWVANRETPFLDSSGVLKFTNGGILVLLNRNETIIWSTNSSRSAVNPVAQLLESGNLVVRDGNGENPENFLWQSFDYPCDTHLPGMKLGRHTITGKEWYLSSWKSPDDPARGNFTYRLDPQGFPQLVIRDGSNEIFRSGPWNGLRFSGFPSLRPNSIYTFYFVFNQTDMYYSYDLINNSVITSCNIDNSPICGCLNGFVAKFQKDWDISDWSNGCVRRTALDCQSGDGFVKYSGVKLPDTRYSWFNESMSLEECNMVCLRNCSCMAYASLNISAGGSGCLLWFADLIDIKVFIQNGQEIYIRMASSEVGMNSSPKL</sequence>
<keyword evidence="3 7" id="KW-0732">Signal</keyword>
<dbReference type="Pfam" id="PF00954">
    <property type="entry name" value="S_locus_glycop"/>
    <property type="match status" value="1"/>
</dbReference>
<dbReference type="Gene3D" id="3.50.4.10">
    <property type="entry name" value="Hepatocyte Growth Factor"/>
    <property type="match status" value="1"/>
</dbReference>
<dbReference type="PROSITE" id="PS50948">
    <property type="entry name" value="PAN"/>
    <property type="match status" value="1"/>
</dbReference>
<dbReference type="AlphaFoldDB" id="A0AAP0NCV4"/>
<gene>
    <name evidence="10" type="ORF">L1049_001193</name>
</gene>
<evidence type="ECO:0000313" key="11">
    <source>
        <dbReference type="Proteomes" id="UP001415857"/>
    </source>
</evidence>
<dbReference type="Pfam" id="PF08276">
    <property type="entry name" value="PAN_2"/>
    <property type="match status" value="1"/>
</dbReference>
<evidence type="ECO:0000256" key="3">
    <source>
        <dbReference type="ARBA" id="ARBA00022729"/>
    </source>
</evidence>
<evidence type="ECO:0000256" key="4">
    <source>
        <dbReference type="ARBA" id="ARBA00023157"/>
    </source>
</evidence>
<dbReference type="Proteomes" id="UP001415857">
    <property type="component" value="Unassembled WGS sequence"/>
</dbReference>
<dbReference type="SUPFAM" id="SSF51110">
    <property type="entry name" value="alpha-D-mannose-specific plant lectins"/>
    <property type="match status" value="1"/>
</dbReference>
<organism evidence="10 11">
    <name type="scientific">Liquidambar formosana</name>
    <name type="common">Formosan gum</name>
    <dbReference type="NCBI Taxonomy" id="63359"/>
    <lineage>
        <taxon>Eukaryota</taxon>
        <taxon>Viridiplantae</taxon>
        <taxon>Streptophyta</taxon>
        <taxon>Embryophyta</taxon>
        <taxon>Tracheophyta</taxon>
        <taxon>Spermatophyta</taxon>
        <taxon>Magnoliopsida</taxon>
        <taxon>eudicotyledons</taxon>
        <taxon>Gunneridae</taxon>
        <taxon>Pentapetalae</taxon>
        <taxon>Saxifragales</taxon>
        <taxon>Altingiaceae</taxon>
        <taxon>Liquidambar</taxon>
    </lineage>
</organism>
<dbReference type="PROSITE" id="PS50927">
    <property type="entry name" value="BULB_LECTIN"/>
    <property type="match status" value="1"/>
</dbReference>
<reference evidence="10 11" key="1">
    <citation type="journal article" date="2024" name="Plant J.">
        <title>Genome sequences and population genomics reveal climatic adaptation and genomic divergence between two closely related sweetgum species.</title>
        <authorList>
            <person name="Xu W.Q."/>
            <person name="Ren C.Q."/>
            <person name="Zhang X.Y."/>
            <person name="Comes H.P."/>
            <person name="Liu X.H."/>
            <person name="Li Y.G."/>
            <person name="Kettle C.J."/>
            <person name="Jalonen R."/>
            <person name="Gaisberger H."/>
            <person name="Ma Y.Z."/>
            <person name="Qiu Y.X."/>
        </authorList>
    </citation>
    <scope>NUCLEOTIDE SEQUENCE [LARGE SCALE GENOMIC DNA]</scope>
    <source>
        <strain evidence="10">Hangzhou</strain>
    </source>
</reference>
<dbReference type="InterPro" id="IPR000858">
    <property type="entry name" value="S_locus_glycoprot_dom"/>
</dbReference>
<keyword evidence="6" id="KW-0325">Glycoprotein</keyword>
<proteinExistence type="predicted"/>
<evidence type="ECO:0000256" key="6">
    <source>
        <dbReference type="ARBA" id="ARBA00023180"/>
    </source>
</evidence>
<name>A0AAP0NCV4_LIQFO</name>
<evidence type="ECO:0000259" key="8">
    <source>
        <dbReference type="PROSITE" id="PS50927"/>
    </source>
</evidence>
<evidence type="ECO:0000259" key="9">
    <source>
        <dbReference type="PROSITE" id="PS50948"/>
    </source>
</evidence>
<dbReference type="FunFam" id="3.50.4.10:FF:000002">
    <property type="entry name" value="G-type lectin S-receptor-like serine/threonine-protein kinase"/>
    <property type="match status" value="1"/>
</dbReference>
<dbReference type="EMBL" id="JBBPBK010000015">
    <property type="protein sequence ID" value="KAK9269420.1"/>
    <property type="molecule type" value="Genomic_DNA"/>
</dbReference>
<dbReference type="SMART" id="SM00108">
    <property type="entry name" value="B_lectin"/>
    <property type="match status" value="1"/>
</dbReference>
<keyword evidence="2" id="KW-0597">Phosphoprotein</keyword>
<evidence type="ECO:0000256" key="7">
    <source>
        <dbReference type="SAM" id="SignalP"/>
    </source>
</evidence>
<dbReference type="SMART" id="SM00473">
    <property type="entry name" value="PAN_AP"/>
    <property type="match status" value="1"/>
</dbReference>
<keyword evidence="11" id="KW-1185">Reference proteome</keyword>
<dbReference type="InterPro" id="IPR001480">
    <property type="entry name" value="Bulb-type_lectin_dom"/>
</dbReference>
<protein>
    <submittedName>
        <fullName evidence="10">Uncharacterized protein</fullName>
    </submittedName>
</protein>
<feature type="domain" description="Apple" evidence="9">
    <location>
        <begin position="300"/>
        <end position="381"/>
    </location>
</feature>
<dbReference type="CDD" id="cd01098">
    <property type="entry name" value="PAN_AP_plant"/>
    <property type="match status" value="1"/>
</dbReference>
<accession>A0AAP0NCV4</accession>
<dbReference type="InterPro" id="IPR035446">
    <property type="entry name" value="SLSG/EP1"/>
</dbReference>
<feature type="chain" id="PRO_5042977972" evidence="7">
    <location>
        <begin position="27"/>
        <end position="393"/>
    </location>
</feature>
<feature type="domain" description="Bulb-type lectin" evidence="8">
    <location>
        <begin position="27"/>
        <end position="149"/>
    </location>
</feature>
<evidence type="ECO:0000256" key="1">
    <source>
        <dbReference type="ARBA" id="ARBA00003061"/>
    </source>
</evidence>
<dbReference type="GO" id="GO:0048544">
    <property type="term" value="P:recognition of pollen"/>
    <property type="evidence" value="ECO:0007669"/>
    <property type="project" value="InterPro"/>
</dbReference>